<keyword evidence="4" id="KW-1185">Reference proteome</keyword>
<protein>
    <submittedName>
        <fullName evidence="3">Tellurium resistance protein TerZ</fullName>
    </submittedName>
</protein>
<gene>
    <name evidence="3" type="ORF">J2Z31_001825</name>
</gene>
<dbReference type="Gene3D" id="2.60.60.30">
    <property type="entry name" value="sav2460 like domains"/>
    <property type="match status" value="1"/>
</dbReference>
<dbReference type="CDD" id="cd06974">
    <property type="entry name" value="TerD_like"/>
    <property type="match status" value="1"/>
</dbReference>
<feature type="domain" description="TerD" evidence="2">
    <location>
        <begin position="1"/>
        <end position="181"/>
    </location>
</feature>
<dbReference type="Proteomes" id="UP000730739">
    <property type="component" value="Unassembled WGS sequence"/>
</dbReference>
<dbReference type="PANTHER" id="PTHR32097:SF17">
    <property type="entry name" value="CAMP-BINDING PROTEIN 1-RELATED"/>
    <property type="match status" value="1"/>
</dbReference>
<dbReference type="InterPro" id="IPR051324">
    <property type="entry name" value="Stress/Tellurium_Resist"/>
</dbReference>
<comment type="caution">
    <text evidence="3">The sequence shown here is derived from an EMBL/GenBank/DDBJ whole genome shotgun (WGS) entry which is preliminary data.</text>
</comment>
<evidence type="ECO:0000313" key="4">
    <source>
        <dbReference type="Proteomes" id="UP000730739"/>
    </source>
</evidence>
<evidence type="ECO:0000256" key="1">
    <source>
        <dbReference type="ARBA" id="ARBA00022686"/>
    </source>
</evidence>
<proteinExistence type="predicted"/>
<accession>A0ABS4QXG0</accession>
<reference evidence="3 4" key="1">
    <citation type="submission" date="2021-03" db="EMBL/GenBank/DDBJ databases">
        <title>Genomic Encyclopedia of Type Strains, Phase IV (KMG-IV): sequencing the most valuable type-strain genomes for metagenomic binning, comparative biology and taxonomic classification.</title>
        <authorList>
            <person name="Goeker M."/>
        </authorList>
    </citation>
    <scope>NUCLEOTIDE SEQUENCE [LARGE SCALE GENOMIC DNA]</scope>
    <source>
        <strain evidence="3 4">DSM 13372</strain>
    </source>
</reference>
<dbReference type="InterPro" id="IPR003325">
    <property type="entry name" value="TerD"/>
</dbReference>
<dbReference type="Pfam" id="PF02342">
    <property type="entry name" value="TerD"/>
    <property type="match status" value="1"/>
</dbReference>
<organism evidence="3 4">
    <name type="scientific">Sinorhizobium kostiense</name>
    <dbReference type="NCBI Taxonomy" id="76747"/>
    <lineage>
        <taxon>Bacteria</taxon>
        <taxon>Pseudomonadati</taxon>
        <taxon>Pseudomonadota</taxon>
        <taxon>Alphaproteobacteria</taxon>
        <taxon>Hyphomicrobiales</taxon>
        <taxon>Rhizobiaceae</taxon>
        <taxon>Sinorhizobium/Ensifer group</taxon>
        <taxon>Sinorhizobium</taxon>
    </lineage>
</organism>
<name>A0ABS4QXG0_9HYPH</name>
<evidence type="ECO:0000259" key="2">
    <source>
        <dbReference type="Pfam" id="PF02342"/>
    </source>
</evidence>
<dbReference type="EMBL" id="JAGILA010000002">
    <property type="protein sequence ID" value="MBP2235333.1"/>
    <property type="molecule type" value="Genomic_DNA"/>
</dbReference>
<sequence>MSVSLSKGQKVSLSKEVPSLTRLHIGLGWDPVKKKGGFLGGLLGGGSDSIDLDASVILVDASKRVLDNVWFQQLKSRDGSITHSGDNLTGDGDGDDEVIRVDLTRVPAEVAHLIVTVNSFRGQTFDEVDNSFCRLVDESTKREICKYELREKGRNSGFVMAAISREGNGWSVKALGAPANGRTVHDLVAPALGLI</sequence>
<dbReference type="PANTHER" id="PTHR32097">
    <property type="entry name" value="CAMP-BINDING PROTEIN 1-RELATED"/>
    <property type="match status" value="1"/>
</dbReference>
<evidence type="ECO:0000313" key="3">
    <source>
        <dbReference type="EMBL" id="MBP2235333.1"/>
    </source>
</evidence>
<keyword evidence="1" id="KW-0778">Tellurium resistance</keyword>
<dbReference type="RefSeq" id="WP_209601548.1">
    <property type="nucleotide sequence ID" value="NZ_JAGILA010000002.1"/>
</dbReference>